<evidence type="ECO:0000313" key="4">
    <source>
        <dbReference type="Proteomes" id="UP001235547"/>
    </source>
</evidence>
<proteinExistence type="predicted"/>
<dbReference type="EMBL" id="CP120370">
    <property type="protein sequence ID" value="WEX79794.1"/>
    <property type="molecule type" value="Genomic_DNA"/>
</dbReference>
<sequence>MSFLRDNGLSITLSLMTAATIAGMLVAGVETFNHEASLHNGSPVTLVDYVFSGHFLSALFENWESEFLQMTAYVCLTAFLYQRGSAESKDPDAGDTEVDEGPRHRKEDPAVPWPIRRGRLVRTLYSYSLAIVLAALFVLSFVLHLYGSAAAANLEAMRHGEPSFDIWTRLADSEFWFECFQNWQSEFLSTLVLVVLSIFLRFRGSPESKPVAAPTAQTGK</sequence>
<gene>
    <name evidence="3" type="ORF">PYH38_001151</name>
</gene>
<name>A0ABY8CMF8_9HYPH</name>
<organism evidence="3 4">
    <name type="scientific">Sinorhizobium numidicum</name>
    <dbReference type="NCBI Taxonomy" id="680248"/>
    <lineage>
        <taxon>Bacteria</taxon>
        <taxon>Pseudomonadati</taxon>
        <taxon>Pseudomonadota</taxon>
        <taxon>Alphaproteobacteria</taxon>
        <taxon>Hyphomicrobiales</taxon>
        <taxon>Rhizobiaceae</taxon>
        <taxon>Sinorhizobium/Ensifer group</taxon>
        <taxon>Sinorhizobium</taxon>
    </lineage>
</organism>
<dbReference type="InterPro" id="IPR046657">
    <property type="entry name" value="DUF6766"/>
</dbReference>
<evidence type="ECO:0000256" key="1">
    <source>
        <dbReference type="SAM" id="MobiDB-lite"/>
    </source>
</evidence>
<feature type="transmembrane region" description="Helical" evidence="2">
    <location>
        <begin position="41"/>
        <end position="60"/>
    </location>
</feature>
<keyword evidence="4" id="KW-1185">Reference proteome</keyword>
<dbReference type="Pfam" id="PF20554">
    <property type="entry name" value="DUF6766"/>
    <property type="match status" value="1"/>
</dbReference>
<feature type="region of interest" description="Disordered" evidence="1">
    <location>
        <begin position="86"/>
        <end position="109"/>
    </location>
</feature>
<feature type="transmembrane region" description="Helical" evidence="2">
    <location>
        <begin position="124"/>
        <end position="147"/>
    </location>
</feature>
<evidence type="ECO:0000313" key="3">
    <source>
        <dbReference type="EMBL" id="WEX79794.1"/>
    </source>
</evidence>
<keyword evidence="2" id="KW-0812">Transmembrane</keyword>
<dbReference type="Proteomes" id="UP001235547">
    <property type="component" value="Chromosome 2"/>
</dbReference>
<feature type="compositionally biased region" description="Basic and acidic residues" evidence="1">
    <location>
        <begin position="100"/>
        <end position="109"/>
    </location>
</feature>
<reference evidence="3 4" key="1">
    <citation type="submission" date="2023-03" db="EMBL/GenBank/DDBJ databases">
        <authorList>
            <person name="Kaur S."/>
            <person name="Espinosa-Saiz D."/>
            <person name="Velazquez E."/>
            <person name="Menendez E."/>
            <person name="diCenzo G.C."/>
        </authorList>
    </citation>
    <scope>NUCLEOTIDE SEQUENCE [LARGE SCALE GENOMIC DNA]</scope>
    <source>
        <strain evidence="3 4">LMG 27395</strain>
    </source>
</reference>
<evidence type="ECO:0000256" key="2">
    <source>
        <dbReference type="SAM" id="Phobius"/>
    </source>
</evidence>
<dbReference type="RefSeq" id="WP_280730495.1">
    <property type="nucleotide sequence ID" value="NZ_CP120367.1"/>
</dbReference>
<accession>A0ABY8CMF8</accession>
<protein>
    <recommendedName>
        <fullName evidence="5">Transmembrane protein</fullName>
    </recommendedName>
</protein>
<keyword evidence="2" id="KW-1133">Transmembrane helix</keyword>
<keyword evidence="2" id="KW-0472">Membrane</keyword>
<feature type="transmembrane region" description="Helical" evidence="2">
    <location>
        <begin position="7"/>
        <end position="29"/>
    </location>
</feature>
<evidence type="ECO:0008006" key="5">
    <source>
        <dbReference type="Google" id="ProtNLM"/>
    </source>
</evidence>